<protein>
    <submittedName>
        <fullName evidence="1">Uncharacterized protein</fullName>
    </submittedName>
</protein>
<keyword evidence="2" id="KW-1185">Reference proteome</keyword>
<dbReference type="Proteomes" id="UP001153712">
    <property type="component" value="Chromosome 1"/>
</dbReference>
<sequence>MQNRDIGQKTHQSSKLSKRSGHLLILAHVSSKLNHQIISGARIERVRLKPVITGNMMCQKIQELEAPAENRNYAMVGVVKTRLWGC</sequence>
<name>A0A9N9T9I2_PHYSR</name>
<accession>A0A9N9T9I2</accession>
<evidence type="ECO:0000313" key="2">
    <source>
        <dbReference type="Proteomes" id="UP001153712"/>
    </source>
</evidence>
<organism evidence="1 2">
    <name type="scientific">Phyllotreta striolata</name>
    <name type="common">Striped flea beetle</name>
    <name type="synonym">Crioceris striolata</name>
    <dbReference type="NCBI Taxonomy" id="444603"/>
    <lineage>
        <taxon>Eukaryota</taxon>
        <taxon>Metazoa</taxon>
        <taxon>Ecdysozoa</taxon>
        <taxon>Arthropoda</taxon>
        <taxon>Hexapoda</taxon>
        <taxon>Insecta</taxon>
        <taxon>Pterygota</taxon>
        <taxon>Neoptera</taxon>
        <taxon>Endopterygota</taxon>
        <taxon>Coleoptera</taxon>
        <taxon>Polyphaga</taxon>
        <taxon>Cucujiformia</taxon>
        <taxon>Chrysomeloidea</taxon>
        <taxon>Chrysomelidae</taxon>
        <taxon>Galerucinae</taxon>
        <taxon>Alticini</taxon>
        <taxon>Phyllotreta</taxon>
    </lineage>
</organism>
<dbReference type="AlphaFoldDB" id="A0A9N9T9I2"/>
<reference evidence="1" key="1">
    <citation type="submission" date="2022-01" db="EMBL/GenBank/DDBJ databases">
        <authorList>
            <person name="King R."/>
        </authorList>
    </citation>
    <scope>NUCLEOTIDE SEQUENCE</scope>
</reference>
<evidence type="ECO:0000313" key="1">
    <source>
        <dbReference type="EMBL" id="CAG9853784.1"/>
    </source>
</evidence>
<dbReference type="EMBL" id="OU900094">
    <property type="protein sequence ID" value="CAG9853784.1"/>
    <property type="molecule type" value="Genomic_DNA"/>
</dbReference>
<proteinExistence type="predicted"/>
<gene>
    <name evidence="1" type="ORF">PHYEVI_LOCUS255</name>
</gene>